<dbReference type="InterPro" id="IPR052564">
    <property type="entry name" value="N-acetyltrans/Recomb-assoc"/>
</dbReference>
<accession>A0ABX8Z917</accession>
<dbReference type="Proteomes" id="UP000825679">
    <property type="component" value="Chromosome"/>
</dbReference>
<dbReference type="RefSeq" id="WP_221007332.1">
    <property type="nucleotide sequence ID" value="NZ_CP081150.1"/>
</dbReference>
<organism evidence="2 3">
    <name type="scientific">Deefgea tanakiae</name>
    <dbReference type="NCBI Taxonomy" id="2865840"/>
    <lineage>
        <taxon>Bacteria</taxon>
        <taxon>Pseudomonadati</taxon>
        <taxon>Pseudomonadota</taxon>
        <taxon>Betaproteobacteria</taxon>
        <taxon>Neisseriales</taxon>
        <taxon>Chitinibacteraceae</taxon>
        <taxon>Deefgea</taxon>
    </lineage>
</organism>
<dbReference type="CDD" id="cd04301">
    <property type="entry name" value="NAT_SF"/>
    <property type="match status" value="1"/>
</dbReference>
<protein>
    <submittedName>
        <fullName evidence="2">GNAT family N-acetyltransferase</fullName>
    </submittedName>
</protein>
<dbReference type="PANTHER" id="PTHR43451:SF1">
    <property type="entry name" value="ACETYLTRANSFERASE"/>
    <property type="match status" value="1"/>
</dbReference>
<dbReference type="PROSITE" id="PS51186">
    <property type="entry name" value="GNAT"/>
    <property type="match status" value="1"/>
</dbReference>
<gene>
    <name evidence="2" type="ORF">K4H28_05230</name>
</gene>
<dbReference type="InterPro" id="IPR000182">
    <property type="entry name" value="GNAT_dom"/>
</dbReference>
<sequence>MALEVRKIESSEYERVAEVVNSSFQHLAVQYQSLKGIATFTQYSSSGAIAERDLAGATTYVALIQNIIIGMLQVSDGNHIAMLFVLPELQSRGVGRALVKGADAQSGLKTVNASVNSVMAYMRYGFMPCGADQVAPDGIRFVPMKRS</sequence>
<proteinExistence type="predicted"/>
<name>A0ABX8Z917_9NEIS</name>
<dbReference type="Gene3D" id="3.40.630.30">
    <property type="match status" value="1"/>
</dbReference>
<feature type="domain" description="N-acetyltransferase" evidence="1">
    <location>
        <begin position="3"/>
        <end position="147"/>
    </location>
</feature>
<dbReference type="InterPro" id="IPR016181">
    <property type="entry name" value="Acyl_CoA_acyltransferase"/>
</dbReference>
<evidence type="ECO:0000313" key="3">
    <source>
        <dbReference type="Proteomes" id="UP000825679"/>
    </source>
</evidence>
<dbReference type="SUPFAM" id="SSF55729">
    <property type="entry name" value="Acyl-CoA N-acyltransferases (Nat)"/>
    <property type="match status" value="1"/>
</dbReference>
<dbReference type="EMBL" id="CP081150">
    <property type="protein sequence ID" value="QZA78812.1"/>
    <property type="molecule type" value="Genomic_DNA"/>
</dbReference>
<reference evidence="2 3" key="1">
    <citation type="submission" date="2021-08" db="EMBL/GenBank/DDBJ databases">
        <title>complete genome sequencing of Deefgea sp. D25.</title>
        <authorList>
            <person name="Bae J.-W."/>
            <person name="Gim D.-H."/>
        </authorList>
    </citation>
    <scope>NUCLEOTIDE SEQUENCE [LARGE SCALE GENOMIC DNA]</scope>
    <source>
        <strain evidence="2 3">D25</strain>
    </source>
</reference>
<evidence type="ECO:0000313" key="2">
    <source>
        <dbReference type="EMBL" id="QZA78812.1"/>
    </source>
</evidence>
<dbReference type="Pfam" id="PF13673">
    <property type="entry name" value="Acetyltransf_10"/>
    <property type="match status" value="1"/>
</dbReference>
<keyword evidence="3" id="KW-1185">Reference proteome</keyword>
<evidence type="ECO:0000259" key="1">
    <source>
        <dbReference type="PROSITE" id="PS51186"/>
    </source>
</evidence>
<dbReference type="PANTHER" id="PTHR43451">
    <property type="entry name" value="ACETYLTRANSFERASE (GNAT) FAMILY PROTEIN"/>
    <property type="match status" value="1"/>
</dbReference>